<protein>
    <submittedName>
        <fullName evidence="6">Sucrose operon repressor</fullName>
    </submittedName>
</protein>
<dbReference type="AlphaFoldDB" id="A0A0C1WCA9"/>
<name>A0A0C1WCA9_9VIBR</name>
<feature type="domain" description="HTH lacI-type" evidence="5">
    <location>
        <begin position="6"/>
        <end position="63"/>
    </location>
</feature>
<dbReference type="RefSeq" id="WP_020194848.1">
    <property type="nucleotide sequence ID" value="NZ_BAOH01000009.1"/>
</dbReference>
<evidence type="ECO:0000256" key="1">
    <source>
        <dbReference type="ARBA" id="ARBA00022491"/>
    </source>
</evidence>
<dbReference type="Gene3D" id="1.10.260.40">
    <property type="entry name" value="lambda repressor-like DNA-binding domains"/>
    <property type="match status" value="1"/>
</dbReference>
<dbReference type="GO" id="GO:0000976">
    <property type="term" value="F:transcription cis-regulatory region binding"/>
    <property type="evidence" value="ECO:0007669"/>
    <property type="project" value="TreeGrafter"/>
</dbReference>
<dbReference type="InterPro" id="IPR010982">
    <property type="entry name" value="Lambda_DNA-bd_dom_sf"/>
</dbReference>
<dbReference type="PROSITE" id="PS00356">
    <property type="entry name" value="HTH_LACI_1"/>
    <property type="match status" value="1"/>
</dbReference>
<evidence type="ECO:0000256" key="4">
    <source>
        <dbReference type="ARBA" id="ARBA00023163"/>
    </source>
</evidence>
<dbReference type="GO" id="GO:0003700">
    <property type="term" value="F:DNA-binding transcription factor activity"/>
    <property type="evidence" value="ECO:0007669"/>
    <property type="project" value="TreeGrafter"/>
</dbReference>
<dbReference type="SUPFAM" id="SSF47413">
    <property type="entry name" value="lambda repressor-like DNA-binding domains"/>
    <property type="match status" value="1"/>
</dbReference>
<evidence type="ECO:0000313" key="7">
    <source>
        <dbReference type="Proteomes" id="UP000031586"/>
    </source>
</evidence>
<dbReference type="SMART" id="SM00354">
    <property type="entry name" value="HTH_LACI"/>
    <property type="match status" value="1"/>
</dbReference>
<proteinExistence type="predicted"/>
<comment type="caution">
    <text evidence="6">The sequence shown here is derived from an EMBL/GenBank/DDBJ whole genome shotgun (WGS) entry which is preliminary data.</text>
</comment>
<organism evidence="6 7">
    <name type="scientific">Vibrio owensii CAIM 1854 = LMG 25443</name>
    <dbReference type="NCBI Taxonomy" id="1229493"/>
    <lineage>
        <taxon>Bacteria</taxon>
        <taxon>Pseudomonadati</taxon>
        <taxon>Pseudomonadota</taxon>
        <taxon>Gammaproteobacteria</taxon>
        <taxon>Vibrionales</taxon>
        <taxon>Vibrionaceae</taxon>
        <taxon>Vibrio</taxon>
    </lineage>
</organism>
<evidence type="ECO:0000259" key="5">
    <source>
        <dbReference type="PROSITE" id="PS50932"/>
    </source>
</evidence>
<sequence>MKNKKLKLADIAELAGVSKSTVSFVLNGHAKKHRINEDTVKRVQAVVAEHNYAPSLYARALKAKKTYTLGLVIPDLANMGFATTAKQLEKLARSSGYQLLIASSEDEPEQEQEAVKSLLERQVDLLMVATSMSDDSFYQEVRQFTPVILFDRVIEQQQMTTIKTDAHNAAKQVVEKLGKGAKECAYFGGQLELSPSKDRFAGYQAGLEQAGVKFEAALVKHKDYQPESGYQMMQETYQELGRLPERLFVASYSILEGVLRFLSEQQLLNEEMKIATFDNYAILDCLPIKIDSIEQDCDLIAQSLYEAGKALLTDPKHTPQQVVLPAKIHYR</sequence>
<dbReference type="PANTHER" id="PTHR30146">
    <property type="entry name" value="LACI-RELATED TRANSCRIPTIONAL REPRESSOR"/>
    <property type="match status" value="1"/>
</dbReference>
<accession>A0A0C1WCA9</accession>
<keyword evidence="3" id="KW-0238">DNA-binding</keyword>
<dbReference type="InterPro" id="IPR000843">
    <property type="entry name" value="HTH_LacI"/>
</dbReference>
<dbReference type="Pfam" id="PF00532">
    <property type="entry name" value="Peripla_BP_1"/>
    <property type="match status" value="1"/>
</dbReference>
<dbReference type="Gene3D" id="3.40.50.2300">
    <property type="match status" value="2"/>
</dbReference>
<dbReference type="Proteomes" id="UP000031586">
    <property type="component" value="Unassembled WGS sequence"/>
</dbReference>
<dbReference type="CDD" id="cd01392">
    <property type="entry name" value="HTH_LacI"/>
    <property type="match status" value="1"/>
</dbReference>
<gene>
    <name evidence="6" type="ORF">H735_05975</name>
</gene>
<dbReference type="PATRIC" id="fig|1229493.5.peg.258"/>
<keyword evidence="4" id="KW-0804">Transcription</keyword>
<evidence type="ECO:0000313" key="6">
    <source>
        <dbReference type="EMBL" id="KIF53932.1"/>
    </source>
</evidence>
<reference evidence="6 7" key="1">
    <citation type="submission" date="2014-07" db="EMBL/GenBank/DDBJ databases">
        <title>Unique and conserved regions in Vibrio harveyi and related species in comparison with the shrimp pathogen Vibrio harveyi CAIM 1792.</title>
        <authorList>
            <person name="Espinoza-Valles I."/>
            <person name="Vora G."/>
            <person name="Leekitcharoenphon P."/>
            <person name="Ussery D."/>
            <person name="Hoj L."/>
            <person name="Gomez-Gil B."/>
        </authorList>
    </citation>
    <scope>NUCLEOTIDE SEQUENCE [LARGE SCALE GENOMIC DNA]</scope>
    <source>
        <strain evidence="7">CAIM 1854 / LMG 25443</strain>
    </source>
</reference>
<dbReference type="EMBL" id="JPRD01000011">
    <property type="protein sequence ID" value="KIF53932.1"/>
    <property type="molecule type" value="Genomic_DNA"/>
</dbReference>
<dbReference type="InterPro" id="IPR001761">
    <property type="entry name" value="Peripla_BP/Lac1_sug-bd_dom"/>
</dbReference>
<dbReference type="PROSITE" id="PS50932">
    <property type="entry name" value="HTH_LACI_2"/>
    <property type="match status" value="1"/>
</dbReference>
<dbReference type="InterPro" id="IPR028082">
    <property type="entry name" value="Peripla_BP_I"/>
</dbReference>
<keyword evidence="1" id="KW-0678">Repressor</keyword>
<evidence type="ECO:0000256" key="3">
    <source>
        <dbReference type="ARBA" id="ARBA00023125"/>
    </source>
</evidence>
<keyword evidence="2" id="KW-0805">Transcription regulation</keyword>
<dbReference type="PANTHER" id="PTHR30146:SF45">
    <property type="entry name" value="CATABOLITE REPRESSOR_ACTIVATOR"/>
    <property type="match status" value="1"/>
</dbReference>
<dbReference type="Pfam" id="PF00356">
    <property type="entry name" value="LacI"/>
    <property type="match status" value="1"/>
</dbReference>
<dbReference type="SUPFAM" id="SSF53822">
    <property type="entry name" value="Periplasmic binding protein-like I"/>
    <property type="match status" value="1"/>
</dbReference>
<evidence type="ECO:0000256" key="2">
    <source>
        <dbReference type="ARBA" id="ARBA00023015"/>
    </source>
</evidence>